<evidence type="ECO:0000313" key="2">
    <source>
        <dbReference type="EMBL" id="MFH5254438.1"/>
    </source>
</evidence>
<dbReference type="Proteomes" id="UP001609186">
    <property type="component" value="Unassembled WGS sequence"/>
</dbReference>
<gene>
    <name evidence="2" type="ORF">ACGTRS_24715</name>
</gene>
<feature type="compositionally biased region" description="Low complexity" evidence="1">
    <location>
        <begin position="10"/>
        <end position="27"/>
    </location>
</feature>
<accession>A0ABW7LCT5</accession>
<keyword evidence="3" id="KW-1185">Reference proteome</keyword>
<keyword evidence="2" id="KW-0282">Flagellum</keyword>
<evidence type="ECO:0000313" key="3">
    <source>
        <dbReference type="Proteomes" id="UP001609186"/>
    </source>
</evidence>
<sequence>MTDFNSASLASAAVRPGGPAGRPATAADPEYRAKVEQTAVRFEGMFIAQLLGEMRKAAEHLKADNGFGDRSSEAILEHAHRTVAEAIAGQRAFGIADTLIAQLLPTQAATARPGNADTSNAS</sequence>
<proteinExistence type="predicted"/>
<reference evidence="2 3" key="1">
    <citation type="submission" date="2024-10" db="EMBL/GenBank/DDBJ databases">
        <title>Burkholderia semiarida in Mexico.</title>
        <authorList>
            <person name="Estrada P."/>
        </authorList>
    </citation>
    <scope>NUCLEOTIDE SEQUENCE [LARGE SCALE GENOMIC DNA]</scope>
    <source>
        <strain evidence="2 3">CLM7-1</strain>
    </source>
</reference>
<keyword evidence="2" id="KW-0966">Cell projection</keyword>
<comment type="caution">
    <text evidence="2">The sequence shown here is derived from an EMBL/GenBank/DDBJ whole genome shotgun (WGS) entry which is preliminary data.</text>
</comment>
<dbReference type="RefSeq" id="WP_395130493.1">
    <property type="nucleotide sequence ID" value="NZ_JBIMPM010000035.1"/>
</dbReference>
<feature type="region of interest" description="Disordered" evidence="1">
    <location>
        <begin position="1"/>
        <end position="30"/>
    </location>
</feature>
<organism evidence="2 3">
    <name type="scientific">Burkholderia semiarida</name>
    <dbReference type="NCBI Taxonomy" id="2843303"/>
    <lineage>
        <taxon>Bacteria</taxon>
        <taxon>Pseudomonadati</taxon>
        <taxon>Pseudomonadota</taxon>
        <taxon>Betaproteobacteria</taxon>
        <taxon>Burkholderiales</taxon>
        <taxon>Burkholderiaceae</taxon>
        <taxon>Burkholderia</taxon>
        <taxon>Burkholderia cepacia complex</taxon>
    </lineage>
</organism>
<keyword evidence="2" id="KW-0969">Cilium</keyword>
<dbReference type="EMBL" id="JBIMPM010000035">
    <property type="protein sequence ID" value="MFH5254438.1"/>
    <property type="molecule type" value="Genomic_DNA"/>
</dbReference>
<evidence type="ECO:0000256" key="1">
    <source>
        <dbReference type="SAM" id="MobiDB-lite"/>
    </source>
</evidence>
<name>A0ABW7LCT5_9BURK</name>
<protein>
    <submittedName>
        <fullName evidence="2">Flagellar biosynthesis protein FlgJ</fullName>
    </submittedName>
</protein>